<dbReference type="RefSeq" id="WP_268788099.1">
    <property type="nucleotide sequence ID" value="NZ_JAPQYE010000029.1"/>
</dbReference>
<dbReference type="InterPro" id="IPR036388">
    <property type="entry name" value="WH-like_DNA-bd_sf"/>
</dbReference>
<evidence type="ECO:0000313" key="2">
    <source>
        <dbReference type="EMBL" id="MCZ0732392.1"/>
    </source>
</evidence>
<gene>
    <name evidence="2" type="ORF">OY187_30525</name>
</gene>
<organism evidence="2 3">
    <name type="scientific">Mycolicibacterium iranicum</name>
    <name type="common">Mycobacterium iranicum</name>
    <dbReference type="NCBI Taxonomy" id="912594"/>
    <lineage>
        <taxon>Bacteria</taxon>
        <taxon>Bacillati</taxon>
        <taxon>Actinomycetota</taxon>
        <taxon>Actinomycetes</taxon>
        <taxon>Mycobacteriales</taxon>
        <taxon>Mycobacteriaceae</taxon>
        <taxon>Mycolicibacterium</taxon>
    </lineage>
</organism>
<keyword evidence="1" id="KW-0472">Membrane</keyword>
<dbReference type="Gene3D" id="1.10.10.10">
    <property type="entry name" value="Winged helix-like DNA-binding domain superfamily/Winged helix DNA-binding domain"/>
    <property type="match status" value="1"/>
</dbReference>
<proteinExistence type="predicted"/>
<feature type="transmembrane region" description="Helical" evidence="1">
    <location>
        <begin position="98"/>
        <end position="122"/>
    </location>
</feature>
<evidence type="ECO:0000256" key="1">
    <source>
        <dbReference type="SAM" id="Phobius"/>
    </source>
</evidence>
<evidence type="ECO:0008006" key="4">
    <source>
        <dbReference type="Google" id="ProtNLM"/>
    </source>
</evidence>
<accession>A0ABT4HRT4</accession>
<protein>
    <recommendedName>
        <fullName evidence="4">HTH luxR-type domain-containing protein</fullName>
    </recommendedName>
</protein>
<keyword evidence="3" id="KW-1185">Reference proteome</keyword>
<keyword evidence="1" id="KW-1133">Transmembrane helix</keyword>
<dbReference type="SUPFAM" id="SSF46894">
    <property type="entry name" value="C-terminal effector domain of the bipartite response regulators"/>
    <property type="match status" value="1"/>
</dbReference>
<reference evidence="2" key="1">
    <citation type="submission" date="2022-12" db="EMBL/GenBank/DDBJ databases">
        <title>Whole genome sequence of Mycolicibacterium iranicum strain SBH312.</title>
        <authorList>
            <person name="Jani J."/>
            <person name="Arifin Mustapha Z."/>
            <person name="Ahmed K."/>
            <person name="Kai Ling C."/>
        </authorList>
    </citation>
    <scope>NUCLEOTIDE SEQUENCE</scope>
    <source>
        <strain evidence="2">SBH312</strain>
    </source>
</reference>
<evidence type="ECO:0000313" key="3">
    <source>
        <dbReference type="Proteomes" id="UP001084650"/>
    </source>
</evidence>
<keyword evidence="1" id="KW-0812">Transmembrane</keyword>
<name>A0ABT4HRT4_MYCIR</name>
<comment type="caution">
    <text evidence="2">The sequence shown here is derived from an EMBL/GenBank/DDBJ whole genome shotgun (WGS) entry which is preliminary data.</text>
</comment>
<dbReference type="InterPro" id="IPR016032">
    <property type="entry name" value="Sig_transdc_resp-reg_C-effctor"/>
</dbReference>
<dbReference type="EMBL" id="JAPQYE010000029">
    <property type="protein sequence ID" value="MCZ0732392.1"/>
    <property type="molecule type" value="Genomic_DNA"/>
</dbReference>
<dbReference type="Proteomes" id="UP001084650">
    <property type="component" value="Unassembled WGS sequence"/>
</dbReference>
<sequence length="159" mass="17656">MVDQAAGDQDRRGASPETIADERFEQLLAESSLGSSGARALRGRVSDDQAARLRHRVAEADADDRYAAAVDEVMGRERRQATEALLADLALNPFDRKILVLAMNGWTFAAMAKILEVTILTVHRRYRRIYKLASMVGDGESLLPPPRRQGRPVKQDGKR</sequence>